<keyword evidence="2" id="KW-1185">Reference proteome</keyword>
<sequence length="173" mass="21159">DDLLMDELKKLYKEIDLLSRYDIEKIEIINSMYESFSIKHREDIRKAIINANIQLLNKNKSYLVEYEPYNTFIMRIRKQHKPNDIMEHICDCSITINHVNQFLDIYRRRVNIERNRMIMLKISKKIYYSTLEHERHLLEKSITKNIVDLLEYQPKSLITDLFVDKIIYYFNYT</sequence>
<evidence type="ECO:0000313" key="2">
    <source>
        <dbReference type="Proteomes" id="UP000789901"/>
    </source>
</evidence>
<organism evidence="1 2">
    <name type="scientific">Gigaspora margarita</name>
    <dbReference type="NCBI Taxonomy" id="4874"/>
    <lineage>
        <taxon>Eukaryota</taxon>
        <taxon>Fungi</taxon>
        <taxon>Fungi incertae sedis</taxon>
        <taxon>Mucoromycota</taxon>
        <taxon>Glomeromycotina</taxon>
        <taxon>Glomeromycetes</taxon>
        <taxon>Diversisporales</taxon>
        <taxon>Gigasporaceae</taxon>
        <taxon>Gigaspora</taxon>
    </lineage>
</organism>
<dbReference type="EMBL" id="CAJVQB010015694">
    <property type="protein sequence ID" value="CAG8776048.1"/>
    <property type="molecule type" value="Genomic_DNA"/>
</dbReference>
<gene>
    <name evidence="1" type="ORF">GMARGA_LOCUS19079</name>
</gene>
<comment type="caution">
    <text evidence="1">The sequence shown here is derived from an EMBL/GenBank/DDBJ whole genome shotgun (WGS) entry which is preliminary data.</text>
</comment>
<name>A0ABN7VI78_GIGMA</name>
<proteinExistence type="predicted"/>
<feature type="non-terminal residue" evidence="1">
    <location>
        <position position="1"/>
    </location>
</feature>
<protein>
    <submittedName>
        <fullName evidence="1">41160_t:CDS:1</fullName>
    </submittedName>
</protein>
<reference evidence="1 2" key="1">
    <citation type="submission" date="2021-06" db="EMBL/GenBank/DDBJ databases">
        <authorList>
            <person name="Kallberg Y."/>
            <person name="Tangrot J."/>
            <person name="Rosling A."/>
        </authorList>
    </citation>
    <scope>NUCLEOTIDE SEQUENCE [LARGE SCALE GENOMIC DNA]</scope>
    <source>
        <strain evidence="1 2">120-4 pot B 10/14</strain>
    </source>
</reference>
<evidence type="ECO:0000313" key="1">
    <source>
        <dbReference type="EMBL" id="CAG8776048.1"/>
    </source>
</evidence>
<dbReference type="Proteomes" id="UP000789901">
    <property type="component" value="Unassembled WGS sequence"/>
</dbReference>
<accession>A0ABN7VI78</accession>